<keyword evidence="3" id="KW-1185">Reference proteome</keyword>
<organism evidence="2 3">
    <name type="scientific">Massilia haematophila</name>
    <dbReference type="NCBI Taxonomy" id="457923"/>
    <lineage>
        <taxon>Bacteria</taxon>
        <taxon>Pseudomonadati</taxon>
        <taxon>Pseudomonadota</taxon>
        <taxon>Betaproteobacteria</taxon>
        <taxon>Burkholderiales</taxon>
        <taxon>Oxalobacteraceae</taxon>
        <taxon>Telluria group</taxon>
        <taxon>Massilia</taxon>
    </lineage>
</organism>
<dbReference type="NCBIfam" id="TIGR03790">
    <property type="entry name" value="TIGR03790 family protein"/>
    <property type="match status" value="1"/>
</dbReference>
<reference evidence="3" key="1">
    <citation type="journal article" date="2019" name="Int. J. Syst. Evol. Microbiol.">
        <title>The Global Catalogue of Microorganisms (GCM) 10K type strain sequencing project: providing services to taxonomists for standard genome sequencing and annotation.</title>
        <authorList>
            <consortium name="The Broad Institute Genomics Platform"/>
            <consortium name="The Broad Institute Genome Sequencing Center for Infectious Disease"/>
            <person name="Wu L."/>
            <person name="Ma J."/>
        </authorList>
    </citation>
    <scope>NUCLEOTIDE SEQUENCE [LARGE SCALE GENOMIC DNA]</scope>
    <source>
        <strain evidence="3">CCM 7480</strain>
    </source>
</reference>
<dbReference type="EMBL" id="JBHRVV010000001">
    <property type="protein sequence ID" value="MFC3456836.1"/>
    <property type="molecule type" value="Genomic_DNA"/>
</dbReference>
<proteinExistence type="predicted"/>
<evidence type="ECO:0000256" key="1">
    <source>
        <dbReference type="SAM" id="SignalP"/>
    </source>
</evidence>
<feature type="chain" id="PRO_5045180173" evidence="1">
    <location>
        <begin position="21"/>
        <end position="364"/>
    </location>
</feature>
<dbReference type="Proteomes" id="UP001595665">
    <property type="component" value="Unassembled WGS sequence"/>
</dbReference>
<name>A0ABV7PCG0_9BURK</name>
<accession>A0ABV7PCG0</accession>
<keyword evidence="1" id="KW-0732">Signal</keyword>
<protein>
    <submittedName>
        <fullName evidence="2">TIGR03790 family protein</fullName>
    </submittedName>
</protein>
<sequence>MPRLLCAALVLALLHGAAAAQVQPPQLQPRLQPQLQPRLLPHRAFQLQERGGLRAAQLAIVINDDDPASVAVGDYYRRRRAIPAANVVHVRIPGKPRSLEPERFATLKDEIDRQLGPDIQAVLMVWTAPYAVACNSITGAYTLGFDAALCRDTCAAGRPSAYFNADSTRPHATHGMRLSMLLPTESVAAARALVDRGVASGFRLAPASAYYLTTRETPRNSRTVFFPPAGRIEAKKLATRPLRAEALENARDIMIYQLGKASVDKLDTLHFLPGALADHLTSHGGDLLGTRQMSSLRWLEAGATASYGTVSEPCNHWQKFPNPAVLLRHYVQGNSAIEAYWKSVAWPAQGLFIGEPLAAPYRRR</sequence>
<evidence type="ECO:0000313" key="2">
    <source>
        <dbReference type="EMBL" id="MFC3456836.1"/>
    </source>
</evidence>
<dbReference type="RefSeq" id="WP_379732913.1">
    <property type="nucleotide sequence ID" value="NZ_JBHRVV010000001.1"/>
</dbReference>
<dbReference type="InterPro" id="IPR022265">
    <property type="entry name" value="CHP03790"/>
</dbReference>
<evidence type="ECO:0000313" key="3">
    <source>
        <dbReference type="Proteomes" id="UP001595665"/>
    </source>
</evidence>
<gene>
    <name evidence="2" type="ORF">ACFOPH_01035</name>
</gene>
<feature type="signal peptide" evidence="1">
    <location>
        <begin position="1"/>
        <end position="20"/>
    </location>
</feature>
<comment type="caution">
    <text evidence="2">The sequence shown here is derived from an EMBL/GenBank/DDBJ whole genome shotgun (WGS) entry which is preliminary data.</text>
</comment>